<evidence type="ECO:0000256" key="11">
    <source>
        <dbReference type="ARBA" id="ARBA00023136"/>
    </source>
</evidence>
<comment type="similarity">
    <text evidence="4">Belongs to the glycosyltransferase 2 family. GalNAc-T subfamily.</text>
</comment>
<keyword evidence="6" id="KW-0808">Transferase</keyword>
<feature type="region of interest" description="Disordered" evidence="15">
    <location>
        <begin position="576"/>
        <end position="661"/>
    </location>
</feature>
<comment type="caution">
    <text evidence="17">The sequence shown here is derived from an EMBL/GenBank/DDBJ whole genome shotgun (WGS) entry which is preliminary data.</text>
</comment>
<feature type="domain" description="Glycosyltransferase 2-like" evidence="16">
    <location>
        <begin position="246"/>
        <end position="424"/>
    </location>
</feature>
<evidence type="ECO:0000256" key="13">
    <source>
        <dbReference type="ARBA" id="ARBA00023211"/>
    </source>
</evidence>
<keyword evidence="9" id="KW-0735">Signal-anchor</keyword>
<keyword evidence="5" id="KW-0328">Glycosyltransferase</keyword>
<evidence type="ECO:0000313" key="18">
    <source>
        <dbReference type="Proteomes" id="UP001189429"/>
    </source>
</evidence>
<dbReference type="PANTHER" id="PTHR11675:SF68">
    <property type="entry name" value="N-ACETYLGALACTOSAMINYLTRANSFERASE 7"/>
    <property type="match status" value="1"/>
</dbReference>
<keyword evidence="7" id="KW-0812">Transmembrane</keyword>
<evidence type="ECO:0000256" key="2">
    <source>
        <dbReference type="ARBA" id="ARBA00004606"/>
    </source>
</evidence>
<evidence type="ECO:0000256" key="1">
    <source>
        <dbReference type="ARBA" id="ARBA00001936"/>
    </source>
</evidence>
<keyword evidence="18" id="KW-1185">Reference proteome</keyword>
<organism evidence="17 18">
    <name type="scientific">Prorocentrum cordatum</name>
    <dbReference type="NCBI Taxonomy" id="2364126"/>
    <lineage>
        <taxon>Eukaryota</taxon>
        <taxon>Sar</taxon>
        <taxon>Alveolata</taxon>
        <taxon>Dinophyceae</taxon>
        <taxon>Prorocentrales</taxon>
        <taxon>Prorocentraceae</taxon>
        <taxon>Prorocentrum</taxon>
    </lineage>
</organism>
<feature type="compositionally biased region" description="Polar residues" evidence="15">
    <location>
        <begin position="648"/>
        <end position="661"/>
    </location>
</feature>
<dbReference type="Gene3D" id="3.90.550.10">
    <property type="entry name" value="Spore Coat Polysaccharide Biosynthesis Protein SpsA, Chain A"/>
    <property type="match status" value="1"/>
</dbReference>
<dbReference type="InterPro" id="IPR001173">
    <property type="entry name" value="Glyco_trans_2-like"/>
</dbReference>
<keyword evidence="10" id="KW-1133">Transmembrane helix</keyword>
<dbReference type="Pfam" id="PF00535">
    <property type="entry name" value="Glycos_transf_2"/>
    <property type="match status" value="1"/>
</dbReference>
<evidence type="ECO:0000256" key="4">
    <source>
        <dbReference type="ARBA" id="ARBA00005680"/>
    </source>
</evidence>
<evidence type="ECO:0000256" key="15">
    <source>
        <dbReference type="SAM" id="MobiDB-lite"/>
    </source>
</evidence>
<protein>
    <recommendedName>
        <fullName evidence="16">Glycosyltransferase 2-like domain-containing protein</fullName>
    </recommendedName>
</protein>
<evidence type="ECO:0000256" key="5">
    <source>
        <dbReference type="ARBA" id="ARBA00022676"/>
    </source>
</evidence>
<evidence type="ECO:0000256" key="14">
    <source>
        <dbReference type="ARBA" id="ARBA00037847"/>
    </source>
</evidence>
<dbReference type="InterPro" id="IPR029044">
    <property type="entry name" value="Nucleotide-diphossugar_trans"/>
</dbReference>
<keyword evidence="11" id="KW-0472">Membrane</keyword>
<evidence type="ECO:0000256" key="3">
    <source>
        <dbReference type="ARBA" id="ARBA00004922"/>
    </source>
</evidence>
<accession>A0ABN9W5Y8</accession>
<evidence type="ECO:0000256" key="8">
    <source>
        <dbReference type="ARBA" id="ARBA00022723"/>
    </source>
</evidence>
<gene>
    <name evidence="17" type="ORF">PCOR1329_LOCUS64347</name>
</gene>
<evidence type="ECO:0000256" key="9">
    <source>
        <dbReference type="ARBA" id="ARBA00022968"/>
    </source>
</evidence>
<sequence length="661" mass="71613">MPRRKKWSSDSVWALAAVGLLVLCCLLLVGLSHSHIRRLHEEDAAAAELAAGRLGVRLRASAPGPAAAGAPPPRGEDAAAPAREARRQPAAGDGGGGAPLGAGAAAPAREARRESAAGAEAKFAWPPHGADGWEDNSSPRAPEPGDRDQPTAQALQVLPGADSEHLHGLVGRDADGVPLIPPTPLPEVKHRYADEAAFMKASHTGTRFHKFMSDSLSLDIVRDDFRSPACRAKHETYPFDQMPKVSVVIVFYNEHLSVLLRSIHSVLNRTPPRLLEEIFVVDDGSEADPEAVDYDHWLRLQDELTNYCKSLPKVHIVRLGRRKGLMNARMEGAWRAKGEILVFLDSHIECTIGWVEPLIARIMEDRRHVVVPTIDGLDSVRFKYIPGGGLGVLSFTWSLGQAPQMSSTNDSNPVRSTIMAGGLFAQDKAYFLYLGGYDQGMTSYGGEEMEIGFRTWQCGGNIELVPCSHVGHIFRNKLYWDHSAYKVPNGDISRNKLRAAYVWMDEYLPLAKANHHLVPEQTLGDISPRVRLREKLGCKSFKWYLENVATDLVAPSLEGLRVGALQNKHHGAFPGPLTALAAPGRGTNSGPMPATSPAGPRRSCGTEKATCSLAPRTSGTAAWRRWTPTRARGANSGAADASRPTRPGTWSRSAQGASPSP</sequence>
<keyword evidence="12" id="KW-1015">Disulfide bond</keyword>
<evidence type="ECO:0000256" key="12">
    <source>
        <dbReference type="ARBA" id="ARBA00023157"/>
    </source>
</evidence>
<evidence type="ECO:0000259" key="16">
    <source>
        <dbReference type="Pfam" id="PF00535"/>
    </source>
</evidence>
<evidence type="ECO:0000256" key="10">
    <source>
        <dbReference type="ARBA" id="ARBA00022989"/>
    </source>
</evidence>
<dbReference type="Proteomes" id="UP001189429">
    <property type="component" value="Unassembled WGS sequence"/>
</dbReference>
<comment type="cofactor">
    <cofactor evidence="1">
        <name>Mn(2+)</name>
        <dbReference type="ChEBI" id="CHEBI:29035"/>
    </cofactor>
</comment>
<evidence type="ECO:0000256" key="7">
    <source>
        <dbReference type="ARBA" id="ARBA00022692"/>
    </source>
</evidence>
<feature type="compositionally biased region" description="Low complexity" evidence="15">
    <location>
        <begin position="619"/>
        <end position="634"/>
    </location>
</feature>
<evidence type="ECO:0000256" key="6">
    <source>
        <dbReference type="ARBA" id="ARBA00022679"/>
    </source>
</evidence>
<dbReference type="PANTHER" id="PTHR11675">
    <property type="entry name" value="N-ACETYLGALACTOSAMINYLTRANSFERASE"/>
    <property type="match status" value="1"/>
</dbReference>
<comment type="pathway">
    <text evidence="3">Protein modification; protein glycosylation.</text>
</comment>
<name>A0ABN9W5Y8_9DINO</name>
<dbReference type="EMBL" id="CAUYUJ010018198">
    <property type="protein sequence ID" value="CAK0881538.1"/>
    <property type="molecule type" value="Genomic_DNA"/>
</dbReference>
<keyword evidence="13" id="KW-0464">Manganese</keyword>
<proteinExistence type="inferred from homology"/>
<comment type="subcellular location">
    <subcellularLocation>
        <location evidence="14">Endomembrane system</location>
        <topology evidence="14">Single-pass membrane protein</topology>
    </subcellularLocation>
    <subcellularLocation>
        <location evidence="2">Membrane</location>
        <topology evidence="2">Single-pass type II membrane protein</topology>
    </subcellularLocation>
</comment>
<feature type="region of interest" description="Disordered" evidence="15">
    <location>
        <begin position="62"/>
        <end position="150"/>
    </location>
</feature>
<reference evidence="17" key="1">
    <citation type="submission" date="2023-10" db="EMBL/GenBank/DDBJ databases">
        <authorList>
            <person name="Chen Y."/>
            <person name="Shah S."/>
            <person name="Dougan E. K."/>
            <person name="Thang M."/>
            <person name="Chan C."/>
        </authorList>
    </citation>
    <scope>NUCLEOTIDE SEQUENCE [LARGE SCALE GENOMIC DNA]</scope>
</reference>
<dbReference type="InterPro" id="IPR045885">
    <property type="entry name" value="GalNAc-T"/>
</dbReference>
<evidence type="ECO:0000313" key="17">
    <source>
        <dbReference type="EMBL" id="CAK0881538.1"/>
    </source>
</evidence>
<dbReference type="CDD" id="cd02510">
    <property type="entry name" value="pp-GalNAc-T"/>
    <property type="match status" value="1"/>
</dbReference>
<dbReference type="SUPFAM" id="SSF53448">
    <property type="entry name" value="Nucleotide-diphospho-sugar transferases"/>
    <property type="match status" value="1"/>
</dbReference>
<keyword evidence="8" id="KW-0479">Metal-binding</keyword>